<evidence type="ECO:0000256" key="4">
    <source>
        <dbReference type="ARBA" id="ARBA00022777"/>
    </source>
</evidence>
<keyword evidence="4" id="KW-0418">Kinase</keyword>
<organism evidence="8 9">
    <name type="scientific">Monosiga brevicollis</name>
    <name type="common">Choanoflagellate</name>
    <dbReference type="NCBI Taxonomy" id="81824"/>
    <lineage>
        <taxon>Eukaryota</taxon>
        <taxon>Choanoflagellata</taxon>
        <taxon>Craspedida</taxon>
        <taxon>Salpingoecidae</taxon>
        <taxon>Monosiga</taxon>
    </lineage>
</organism>
<dbReference type="InterPro" id="IPR011009">
    <property type="entry name" value="Kinase-like_dom_sf"/>
</dbReference>
<dbReference type="STRING" id="81824.A9UZT4"/>
<dbReference type="Gene3D" id="3.30.200.20">
    <property type="entry name" value="Phosphorylase Kinase, domain 1"/>
    <property type="match status" value="1"/>
</dbReference>
<dbReference type="OMA" id="FPFFRIK"/>
<dbReference type="SUPFAM" id="SSF56112">
    <property type="entry name" value="Protein kinase-like (PK-like)"/>
    <property type="match status" value="1"/>
</dbReference>
<dbReference type="PROSITE" id="PS50011">
    <property type="entry name" value="PROTEIN_KINASE_DOM"/>
    <property type="match status" value="1"/>
</dbReference>
<protein>
    <recommendedName>
        <fullName evidence="10">Protein kinase domain-containing protein</fullName>
    </recommendedName>
</protein>
<dbReference type="KEGG" id="mbr:MONBRDRAFT_25571"/>
<evidence type="ECO:0000313" key="8">
    <source>
        <dbReference type="EMBL" id="EDQ89422.1"/>
    </source>
</evidence>
<feature type="domain" description="Protein kinase" evidence="6">
    <location>
        <begin position="7"/>
        <end position="265"/>
    </location>
</feature>
<keyword evidence="5" id="KW-0067">ATP-binding</keyword>
<evidence type="ECO:0000313" key="9">
    <source>
        <dbReference type="Proteomes" id="UP000001357"/>
    </source>
</evidence>
<dbReference type="GeneID" id="5891014"/>
<keyword evidence="2" id="KW-0808">Transferase</keyword>
<evidence type="ECO:0000256" key="5">
    <source>
        <dbReference type="ARBA" id="ARBA00022840"/>
    </source>
</evidence>
<dbReference type="GO" id="GO:0005524">
    <property type="term" value="F:ATP binding"/>
    <property type="evidence" value="ECO:0007669"/>
    <property type="project" value="UniProtKB-KW"/>
</dbReference>
<dbReference type="Gene3D" id="1.10.510.10">
    <property type="entry name" value="Transferase(Phosphotransferase) domain 1"/>
    <property type="match status" value="1"/>
</dbReference>
<evidence type="ECO:0000256" key="2">
    <source>
        <dbReference type="ARBA" id="ARBA00022679"/>
    </source>
</evidence>
<dbReference type="InterPro" id="IPR008271">
    <property type="entry name" value="Ser/Thr_kinase_AS"/>
</dbReference>
<dbReference type="InterPro" id="IPR000719">
    <property type="entry name" value="Prot_kinase_dom"/>
</dbReference>
<keyword evidence="1" id="KW-0723">Serine/threonine-protein kinase</keyword>
<reference evidence="8 9" key="1">
    <citation type="journal article" date="2008" name="Nature">
        <title>The genome of the choanoflagellate Monosiga brevicollis and the origin of metazoans.</title>
        <authorList>
            <consortium name="JGI Sequencing"/>
            <person name="King N."/>
            <person name="Westbrook M.J."/>
            <person name="Young S.L."/>
            <person name="Kuo A."/>
            <person name="Abedin M."/>
            <person name="Chapman J."/>
            <person name="Fairclough S."/>
            <person name="Hellsten U."/>
            <person name="Isogai Y."/>
            <person name="Letunic I."/>
            <person name="Marr M."/>
            <person name="Pincus D."/>
            <person name="Putnam N."/>
            <person name="Rokas A."/>
            <person name="Wright K.J."/>
            <person name="Zuzow R."/>
            <person name="Dirks W."/>
            <person name="Good M."/>
            <person name="Goodstein D."/>
            <person name="Lemons D."/>
            <person name="Li W."/>
            <person name="Lyons J.B."/>
            <person name="Morris A."/>
            <person name="Nichols S."/>
            <person name="Richter D.J."/>
            <person name="Salamov A."/>
            <person name="Bork P."/>
            <person name="Lim W.A."/>
            <person name="Manning G."/>
            <person name="Miller W.T."/>
            <person name="McGinnis W."/>
            <person name="Shapiro H."/>
            <person name="Tjian R."/>
            <person name="Grigoriev I.V."/>
            <person name="Rokhsar D."/>
        </authorList>
    </citation>
    <scope>NUCLEOTIDE SEQUENCE [LARGE SCALE GENOMIC DNA]</scope>
    <source>
        <strain evidence="9">MX1 / ATCC 50154</strain>
    </source>
</reference>
<accession>A9UZT4</accession>
<dbReference type="RefSeq" id="XP_001745998.1">
    <property type="nucleotide sequence ID" value="XM_001745946.1"/>
</dbReference>
<dbReference type="eggNOG" id="KOG0614">
    <property type="taxonomic scope" value="Eukaryota"/>
</dbReference>
<gene>
    <name evidence="8" type="ORF">MONBRDRAFT_25571</name>
</gene>
<dbReference type="Pfam" id="PF00069">
    <property type="entry name" value="Pkinase"/>
    <property type="match status" value="1"/>
</dbReference>
<evidence type="ECO:0000259" key="6">
    <source>
        <dbReference type="PROSITE" id="PS50011"/>
    </source>
</evidence>
<keyword evidence="9" id="KW-1185">Reference proteome</keyword>
<evidence type="ECO:0000259" key="7">
    <source>
        <dbReference type="PROSITE" id="PS51285"/>
    </source>
</evidence>
<dbReference type="Proteomes" id="UP000001357">
    <property type="component" value="Unassembled WGS sequence"/>
</dbReference>
<keyword evidence="3" id="KW-0547">Nucleotide-binding</keyword>
<dbReference type="FunFam" id="1.10.510.10:FF:000210">
    <property type="entry name" value="Non-specific serine/threonine protein kinase"/>
    <property type="match status" value="1"/>
</dbReference>
<dbReference type="InParanoid" id="A9UZT4"/>
<dbReference type="PROSITE" id="PS00108">
    <property type="entry name" value="PROTEIN_KINASE_ST"/>
    <property type="match status" value="1"/>
</dbReference>
<evidence type="ECO:0000256" key="3">
    <source>
        <dbReference type="ARBA" id="ARBA00022741"/>
    </source>
</evidence>
<dbReference type="PROSITE" id="PS51285">
    <property type="entry name" value="AGC_KINASE_CTER"/>
    <property type="match status" value="1"/>
</dbReference>
<evidence type="ECO:0000256" key="1">
    <source>
        <dbReference type="ARBA" id="ARBA00022527"/>
    </source>
</evidence>
<feature type="domain" description="AGC-kinase C-terminal" evidence="7">
    <location>
        <begin position="266"/>
        <end position="293"/>
    </location>
</feature>
<evidence type="ECO:0008006" key="10">
    <source>
        <dbReference type="Google" id="ProtNLM"/>
    </source>
</evidence>
<sequence length="293" mass="33236">MYVCGGVIANSVLGVGGFGRVDLVYAPQHQKQWALKAISKAAVLQSKQEVYVQSEREIMAGLDSPFCTRLVATFKDDCYFYLLSEALLGGELWRHLKLGGPLAEDHARFYCACVLEGLAYLHHRHILYRDLKPENVMLDARGYVKLVDFGFARHLPGNKKTWTFCGTPEYMAPEIIMNQGHDQTCDYWAFGIFIYELLTSRTPFQHADPMQVYNKIVLGVDQIHCSPRLGCDAKDLVYRLCRDVNADRLGTGIEGIMHIKHHIWFARVDWASLAQQCIPPPFVPDISKDDPTR</sequence>
<proteinExistence type="predicted"/>
<dbReference type="GO" id="GO:0004674">
    <property type="term" value="F:protein serine/threonine kinase activity"/>
    <property type="evidence" value="ECO:0007669"/>
    <property type="project" value="UniProtKB-KW"/>
</dbReference>
<dbReference type="InterPro" id="IPR000961">
    <property type="entry name" value="AGC-kinase_C"/>
</dbReference>
<dbReference type="PANTHER" id="PTHR24353">
    <property type="entry name" value="CYCLIC NUCLEOTIDE-DEPENDENT PROTEIN KINASE"/>
    <property type="match status" value="1"/>
</dbReference>
<dbReference type="SMART" id="SM00220">
    <property type="entry name" value="S_TKc"/>
    <property type="match status" value="1"/>
</dbReference>
<dbReference type="AlphaFoldDB" id="A9UZT4"/>
<dbReference type="EMBL" id="CH991551">
    <property type="protein sequence ID" value="EDQ89422.1"/>
    <property type="molecule type" value="Genomic_DNA"/>
</dbReference>
<name>A9UZT4_MONBE</name>
<dbReference type="PANTHER" id="PTHR24353:SF147">
    <property type="entry name" value="CGMP-DEPENDENT SERINE_THREONIN PROTEIN KINASE-RELATED"/>
    <property type="match status" value="1"/>
</dbReference>